<proteinExistence type="inferred from homology"/>
<dbReference type="GO" id="GO:0006508">
    <property type="term" value="P:proteolysis"/>
    <property type="evidence" value="ECO:0007669"/>
    <property type="project" value="UniProtKB-KW"/>
</dbReference>
<feature type="region of interest" description="Disordered" evidence="7">
    <location>
        <begin position="464"/>
        <end position="500"/>
    </location>
</feature>
<dbReference type="PANTHER" id="PTHR47966:SF65">
    <property type="entry name" value="ASPARTIC-TYPE ENDOPEPTIDASE"/>
    <property type="match status" value="1"/>
</dbReference>
<name>A0AAV9VAT3_9PEZI</name>
<evidence type="ECO:0000256" key="8">
    <source>
        <dbReference type="SAM" id="Phobius"/>
    </source>
</evidence>
<comment type="caution">
    <text evidence="11">The sequence shown here is derived from an EMBL/GenBank/DDBJ whole genome shotgun (WGS) entry which is preliminary data.</text>
</comment>
<dbReference type="CDD" id="cd05474">
    <property type="entry name" value="SAP_like"/>
    <property type="match status" value="1"/>
</dbReference>
<dbReference type="PANTHER" id="PTHR47966">
    <property type="entry name" value="BETA-SITE APP-CLEAVING ENZYME, ISOFORM A-RELATED"/>
    <property type="match status" value="1"/>
</dbReference>
<feature type="domain" description="Peptidase A1" evidence="10">
    <location>
        <begin position="73"/>
        <end position="409"/>
    </location>
</feature>
<keyword evidence="3 9" id="KW-0732">Signal</keyword>
<dbReference type="InterPro" id="IPR033121">
    <property type="entry name" value="PEPTIDASE_A1"/>
</dbReference>
<dbReference type="InterPro" id="IPR021109">
    <property type="entry name" value="Peptidase_aspartic_dom_sf"/>
</dbReference>
<dbReference type="AlphaFoldDB" id="A0AAV9VAT3"/>
<keyword evidence="12" id="KW-1185">Reference proteome</keyword>
<evidence type="ECO:0000256" key="5">
    <source>
        <dbReference type="ARBA" id="ARBA00022801"/>
    </source>
</evidence>
<evidence type="ECO:0000256" key="2">
    <source>
        <dbReference type="ARBA" id="ARBA00022670"/>
    </source>
</evidence>
<keyword evidence="5" id="KW-0378">Hydrolase</keyword>
<dbReference type="Pfam" id="PF00026">
    <property type="entry name" value="Asp"/>
    <property type="match status" value="1"/>
</dbReference>
<keyword evidence="2" id="KW-0645">Protease</keyword>
<organism evidence="11 12">
    <name type="scientific">Orbilia brochopaga</name>
    <dbReference type="NCBI Taxonomy" id="3140254"/>
    <lineage>
        <taxon>Eukaryota</taxon>
        <taxon>Fungi</taxon>
        <taxon>Dikarya</taxon>
        <taxon>Ascomycota</taxon>
        <taxon>Pezizomycotina</taxon>
        <taxon>Orbiliomycetes</taxon>
        <taxon>Orbiliales</taxon>
        <taxon>Orbiliaceae</taxon>
        <taxon>Orbilia</taxon>
    </lineage>
</organism>
<evidence type="ECO:0000256" key="3">
    <source>
        <dbReference type="ARBA" id="ARBA00022729"/>
    </source>
</evidence>
<dbReference type="InterPro" id="IPR001461">
    <property type="entry name" value="Aspartic_peptidase_A1"/>
</dbReference>
<dbReference type="SUPFAM" id="SSF50630">
    <property type="entry name" value="Acid proteases"/>
    <property type="match status" value="1"/>
</dbReference>
<feature type="chain" id="PRO_5043676233" description="Peptidase A1 domain-containing protein" evidence="9">
    <location>
        <begin position="22"/>
        <end position="525"/>
    </location>
</feature>
<evidence type="ECO:0000313" key="12">
    <source>
        <dbReference type="Proteomes" id="UP001375240"/>
    </source>
</evidence>
<dbReference type="Proteomes" id="UP001375240">
    <property type="component" value="Unassembled WGS sequence"/>
</dbReference>
<dbReference type="PRINTS" id="PR00792">
    <property type="entry name" value="PEPSIN"/>
</dbReference>
<evidence type="ECO:0000313" key="11">
    <source>
        <dbReference type="EMBL" id="KAK6358958.1"/>
    </source>
</evidence>
<dbReference type="EMBL" id="JAVHNQ010000001">
    <property type="protein sequence ID" value="KAK6358958.1"/>
    <property type="molecule type" value="Genomic_DNA"/>
</dbReference>
<keyword evidence="8" id="KW-1133">Transmembrane helix</keyword>
<dbReference type="InterPro" id="IPR033876">
    <property type="entry name" value="SAP-like"/>
</dbReference>
<feature type="active site" evidence="6">
    <location>
        <position position="91"/>
    </location>
</feature>
<feature type="active site" evidence="6">
    <location>
        <position position="285"/>
    </location>
</feature>
<keyword evidence="8" id="KW-0472">Membrane</keyword>
<dbReference type="PROSITE" id="PS51767">
    <property type="entry name" value="PEPTIDASE_A1"/>
    <property type="match status" value="1"/>
</dbReference>
<evidence type="ECO:0000256" key="6">
    <source>
        <dbReference type="PIRSR" id="PIRSR601461-1"/>
    </source>
</evidence>
<accession>A0AAV9VAT3</accession>
<evidence type="ECO:0000259" key="10">
    <source>
        <dbReference type="PROSITE" id="PS51767"/>
    </source>
</evidence>
<keyword evidence="4" id="KW-0064">Aspartyl protease</keyword>
<evidence type="ECO:0000256" key="9">
    <source>
        <dbReference type="SAM" id="SignalP"/>
    </source>
</evidence>
<comment type="similarity">
    <text evidence="1">Belongs to the peptidase A1 family.</text>
</comment>
<gene>
    <name evidence="11" type="ORF">TWF696_000130</name>
</gene>
<feature type="transmembrane region" description="Helical" evidence="8">
    <location>
        <begin position="506"/>
        <end position="524"/>
    </location>
</feature>
<reference evidence="11 12" key="1">
    <citation type="submission" date="2019-10" db="EMBL/GenBank/DDBJ databases">
        <authorList>
            <person name="Palmer J.M."/>
        </authorList>
    </citation>
    <scope>NUCLEOTIDE SEQUENCE [LARGE SCALE GENOMIC DNA]</scope>
    <source>
        <strain evidence="11 12">TWF696</strain>
    </source>
</reference>
<keyword evidence="8" id="KW-0812">Transmembrane</keyword>
<dbReference type="Gene3D" id="2.40.70.10">
    <property type="entry name" value="Acid Proteases"/>
    <property type="match status" value="2"/>
</dbReference>
<evidence type="ECO:0000256" key="4">
    <source>
        <dbReference type="ARBA" id="ARBA00022750"/>
    </source>
</evidence>
<evidence type="ECO:0000256" key="7">
    <source>
        <dbReference type="SAM" id="MobiDB-lite"/>
    </source>
</evidence>
<dbReference type="GO" id="GO:0004190">
    <property type="term" value="F:aspartic-type endopeptidase activity"/>
    <property type="evidence" value="ECO:0007669"/>
    <property type="project" value="UniProtKB-KW"/>
</dbReference>
<evidence type="ECO:0000256" key="1">
    <source>
        <dbReference type="ARBA" id="ARBA00007447"/>
    </source>
</evidence>
<feature type="signal peptide" evidence="9">
    <location>
        <begin position="1"/>
        <end position="21"/>
    </location>
</feature>
<sequence>MLPRTAALLLAGLAAGPFSKARVAGFDLSLFAREIPSEHVFSLSFQKERMHSGHRKIRRDTVVSILDNEYLLYYVDVKVGTPPQKLRLQVDTGSSDVWAPSATSAYCKAKEGQCSQGSYNPSNSKSRQLVSRDGFNISYLDGSHATGDYITDVFTVGNVTIKDLQIGIGYDTDIMAGILGIGYGANSVSETTYPGLVDQLVSHKYINSRAYSLYLNDQEANTGSILFGGIDTEKFKGKLIGLPIQLEGDNTSPTDFIVALTSVSLDIKGKPGQLVLNKSLPAVLDCGSSLTYLPNATVSSIVKNFGGTWNTQLKSYVVPCSLTNNHDDFVSYGFGGPGGPEVRVPIEELTNYVLDVNGDVWTNDDGNPECTFGIQPHPPDFGDSYIFGDTFLRSAYAVYDLDGQKIWLAQAILNSTESRILEITKSTKSKSGVPDVSGVASVITVRATSTAVQKPRPTVATVAKNGTITEDGPTATETAPAETSSADASAGSSESRKSNIGPRMEAGGILAFLVFVAACLLTITA</sequence>
<feature type="compositionally biased region" description="Low complexity" evidence="7">
    <location>
        <begin position="469"/>
        <end position="493"/>
    </location>
</feature>
<protein>
    <recommendedName>
        <fullName evidence="10">Peptidase A1 domain-containing protein</fullName>
    </recommendedName>
</protein>